<organism evidence="1">
    <name type="scientific">Lygus hesperus</name>
    <name type="common">Western plant bug</name>
    <dbReference type="NCBI Taxonomy" id="30085"/>
    <lineage>
        <taxon>Eukaryota</taxon>
        <taxon>Metazoa</taxon>
        <taxon>Ecdysozoa</taxon>
        <taxon>Arthropoda</taxon>
        <taxon>Hexapoda</taxon>
        <taxon>Insecta</taxon>
        <taxon>Pterygota</taxon>
        <taxon>Neoptera</taxon>
        <taxon>Paraneoptera</taxon>
        <taxon>Hemiptera</taxon>
        <taxon>Heteroptera</taxon>
        <taxon>Panheteroptera</taxon>
        <taxon>Cimicomorpha</taxon>
        <taxon>Miridae</taxon>
        <taxon>Mirini</taxon>
        <taxon>Lygus</taxon>
    </lineage>
</organism>
<proteinExistence type="predicted"/>
<dbReference type="EMBL" id="GBHO01007676">
    <property type="protein sequence ID" value="JAG35928.1"/>
    <property type="molecule type" value="Transcribed_RNA"/>
</dbReference>
<dbReference type="AlphaFoldDB" id="A0A0A9YXV3"/>
<feature type="non-terminal residue" evidence="1">
    <location>
        <position position="1"/>
    </location>
</feature>
<evidence type="ECO:0000313" key="1">
    <source>
        <dbReference type="EMBL" id="JAG35928.1"/>
    </source>
</evidence>
<accession>A0A0A9YXV3</accession>
<gene>
    <name evidence="1" type="primary">Nf1_7</name>
    <name evidence="1" type="ORF">CM83_4267</name>
</gene>
<name>A0A0A9YXV3_LYGHE</name>
<sequence length="374" mass="42628">SLNFFTAVFNRISARLQELSSCNEENPDYTDIELIQYINVDVVKLIKLINETVSKFRSLKKSAHQVLMVSLERAIWNWMDTYPDEFAEVQQKSNEELAKCSDTLFDILDQAADNKKCRASSWPLQIMLLILSPRVFEEILNADSGAPCSPKHSRKKSFIESVKRSISSHSTSKQLTEAAAVTCVKLCKASTYINKNSTNVAFTLVQNIINDLKALLFNPAKPFPRGQNTVVHDIDLMIDCFVSCFRIKPHNNEALKVCLNPHVPCTYHYVLVSSLYRIITQPRLSWWPQIDLVYSKSSELRSMFTDTLNKVTQGYISHTPLRMIQSLTMKSKDSAPKFKERSEEAPGYRALLLWMVRLIHADPMLMLNNQGKAG</sequence>
<protein>
    <submittedName>
        <fullName evidence="1">Neurofibromin</fullName>
    </submittedName>
</protein>
<reference evidence="1" key="1">
    <citation type="journal article" date="2014" name="PLoS ONE">
        <title>Transcriptome-Based Identification of ABC Transporters in the Western Tarnished Plant Bug Lygus hesperus.</title>
        <authorList>
            <person name="Hull J.J."/>
            <person name="Chaney K."/>
            <person name="Geib S.M."/>
            <person name="Fabrick J.A."/>
            <person name="Brent C.S."/>
            <person name="Walsh D."/>
            <person name="Lavine L.C."/>
        </authorList>
    </citation>
    <scope>NUCLEOTIDE SEQUENCE</scope>
</reference>
<feature type="non-terminal residue" evidence="1">
    <location>
        <position position="374"/>
    </location>
</feature>
<reference evidence="1" key="2">
    <citation type="submission" date="2014-07" db="EMBL/GenBank/DDBJ databases">
        <authorList>
            <person name="Hull J."/>
        </authorList>
    </citation>
    <scope>NUCLEOTIDE SEQUENCE</scope>
</reference>